<dbReference type="PROSITE" id="PS00028">
    <property type="entry name" value="ZINC_FINGER_C2H2_1"/>
    <property type="match status" value="1"/>
</dbReference>
<protein>
    <recommendedName>
        <fullName evidence="2">C2H2-type domain-containing protein</fullName>
    </recommendedName>
</protein>
<keyword evidence="4" id="KW-1185">Reference proteome</keyword>
<evidence type="ECO:0000256" key="1">
    <source>
        <dbReference type="ARBA" id="ARBA00007433"/>
    </source>
</evidence>
<dbReference type="Gene3D" id="3.30.70.240">
    <property type="match status" value="1"/>
</dbReference>
<comment type="caution">
    <text evidence="3">The sequence shown here is derived from an EMBL/GenBank/DDBJ whole genome shotgun (WGS) entry which is preliminary data.</text>
</comment>
<dbReference type="InterPro" id="IPR013087">
    <property type="entry name" value="Znf_C2H2_type"/>
</dbReference>
<proteinExistence type="inferred from homology"/>
<dbReference type="Pfam" id="PF20268">
    <property type="entry name" value="SBDS_C"/>
    <property type="match status" value="1"/>
</dbReference>
<gene>
    <name evidence="3" type="ORF">MKW98_027397</name>
</gene>
<reference evidence="3" key="1">
    <citation type="submission" date="2022-04" db="EMBL/GenBank/DDBJ databases">
        <title>A functionally conserved STORR gene fusion in Papaver species that diverged 16.8 million years ago.</title>
        <authorList>
            <person name="Catania T."/>
        </authorList>
    </citation>
    <scope>NUCLEOTIDE SEQUENCE</scope>
    <source>
        <strain evidence="3">S-188037</strain>
    </source>
</reference>
<dbReference type="InterPro" id="IPR046928">
    <property type="entry name" value="SDO1/SBDS_C"/>
</dbReference>
<dbReference type="SUPFAM" id="SSF109728">
    <property type="entry name" value="Hypothetical protein AF0491, middle domain"/>
    <property type="match status" value="1"/>
</dbReference>
<evidence type="ECO:0000313" key="3">
    <source>
        <dbReference type="EMBL" id="KAI3956083.1"/>
    </source>
</evidence>
<organism evidence="3 4">
    <name type="scientific">Papaver atlanticum</name>
    <dbReference type="NCBI Taxonomy" id="357466"/>
    <lineage>
        <taxon>Eukaryota</taxon>
        <taxon>Viridiplantae</taxon>
        <taxon>Streptophyta</taxon>
        <taxon>Embryophyta</taxon>
        <taxon>Tracheophyta</taxon>
        <taxon>Spermatophyta</taxon>
        <taxon>Magnoliopsida</taxon>
        <taxon>Ranunculales</taxon>
        <taxon>Papaveraceae</taxon>
        <taxon>Papaveroideae</taxon>
        <taxon>Papaver</taxon>
    </lineage>
</organism>
<dbReference type="PANTHER" id="PTHR10927">
    <property type="entry name" value="RIBOSOME MATURATION PROTEIN SBDS"/>
    <property type="match status" value="1"/>
</dbReference>
<sequence length="400" mass="45954">ESLRAQGLRVIRELQKLYPIKRALMILQLIIPEENLCSLMEKLNAWNAKVVSIVESGNQPSLVIGPVPLNGGALNDHWDVIEPGHHPPVPLTTPELDEIKLSEVLRKQSISTGNRADKKQSISQEMMELTRQNGELQNESQLSRQFRDIAAIIMQKTVNPETKRPYTLSMTEKLMHGIHFSVDPHNRSNSKKQAMGVIRELQRCYPIKRAPMRLRLTIPEENACSLMKKLNAWNAEIVSKVESKNQLSLICEMEPILLRDYDAFVRSLHGRLEILAVSVHFEKDTNVEHYDDHWDVIEPSHHPLVPLSTAELDEIKLRNGADMKQSISTRNDGADKRSAGLEVVEVKQRKCSTCNAFVGDAKQYREHVKSSWHTHNLRRKTRELPRSHPMNAWKRWPWLM</sequence>
<accession>A0AAD4TH39</accession>
<feature type="domain" description="C2H2-type" evidence="2">
    <location>
        <begin position="351"/>
        <end position="373"/>
    </location>
</feature>
<dbReference type="AlphaFoldDB" id="A0AAD4TH39"/>
<feature type="non-terminal residue" evidence="3">
    <location>
        <position position="400"/>
    </location>
</feature>
<name>A0AAD4TH39_9MAGN</name>
<dbReference type="Pfam" id="PF09377">
    <property type="entry name" value="SBDS_domain_II"/>
    <property type="match status" value="1"/>
</dbReference>
<comment type="similarity">
    <text evidence="1">Belongs to the SDO1/SBDS family.</text>
</comment>
<evidence type="ECO:0000313" key="4">
    <source>
        <dbReference type="Proteomes" id="UP001202328"/>
    </source>
</evidence>
<dbReference type="PANTHER" id="PTHR10927:SF1">
    <property type="entry name" value="RIBOSOME MATURATION PROTEIN SBDS"/>
    <property type="match status" value="1"/>
</dbReference>
<dbReference type="Proteomes" id="UP001202328">
    <property type="component" value="Unassembled WGS sequence"/>
</dbReference>
<dbReference type="InterPro" id="IPR018978">
    <property type="entry name" value="SDO1/SBDS_central"/>
</dbReference>
<dbReference type="GO" id="GO:0042254">
    <property type="term" value="P:ribosome biogenesis"/>
    <property type="evidence" value="ECO:0007669"/>
    <property type="project" value="InterPro"/>
</dbReference>
<dbReference type="Gene3D" id="1.10.10.900">
    <property type="entry name" value="SBDS protein C-terminal domain, subdomain 1"/>
    <property type="match status" value="1"/>
</dbReference>
<evidence type="ECO:0000259" key="2">
    <source>
        <dbReference type="PROSITE" id="PS00028"/>
    </source>
</evidence>
<dbReference type="InterPro" id="IPR039100">
    <property type="entry name" value="Sdo1/SBDS-like"/>
</dbReference>
<dbReference type="EMBL" id="JAJJMB010001710">
    <property type="protein sequence ID" value="KAI3956083.1"/>
    <property type="molecule type" value="Genomic_DNA"/>
</dbReference>
<dbReference type="InterPro" id="IPR037188">
    <property type="entry name" value="Sdo1/SBDS_central_sf"/>
</dbReference>